<organism evidence="15 16">
    <name type="scientific">Paenibacillus chartarius</name>
    <dbReference type="NCBI Taxonomy" id="747481"/>
    <lineage>
        <taxon>Bacteria</taxon>
        <taxon>Bacillati</taxon>
        <taxon>Bacillota</taxon>
        <taxon>Bacilli</taxon>
        <taxon>Bacillales</taxon>
        <taxon>Paenibacillaceae</taxon>
        <taxon>Paenibacillus</taxon>
    </lineage>
</organism>
<dbReference type="InterPro" id="IPR007197">
    <property type="entry name" value="rSAM"/>
</dbReference>
<dbReference type="Gene3D" id="3.40.50.12160">
    <property type="entry name" value="Methylthiotransferase, N-terminal domain"/>
    <property type="match status" value="1"/>
</dbReference>
<comment type="caution">
    <text evidence="15">The sequence shown here is derived from an EMBL/GenBank/DDBJ whole genome shotgun (WGS) entry which is preliminary data.</text>
</comment>
<dbReference type="Pfam" id="PF00919">
    <property type="entry name" value="UPF0004"/>
    <property type="match status" value="1"/>
</dbReference>
<dbReference type="Gene3D" id="3.80.30.20">
    <property type="entry name" value="tm_1862 like domain"/>
    <property type="match status" value="1"/>
</dbReference>
<dbReference type="PROSITE" id="PS01278">
    <property type="entry name" value="MTTASE_RADICAL"/>
    <property type="match status" value="1"/>
</dbReference>
<dbReference type="InterPro" id="IPR034557">
    <property type="entry name" value="ThrcA_tRNA_MEthiotransferase"/>
</dbReference>
<dbReference type="SFLD" id="SFLDF00295">
    <property type="entry name" value="threonylcarbamoyladenosine_tRN"/>
    <property type="match status" value="1"/>
</dbReference>
<dbReference type="PROSITE" id="PS51449">
    <property type="entry name" value="MTTASE_N"/>
    <property type="match status" value="1"/>
</dbReference>
<dbReference type="InterPro" id="IPR038135">
    <property type="entry name" value="Methylthiotransferase_N_sf"/>
</dbReference>
<dbReference type="NCBIfam" id="TIGR00089">
    <property type="entry name" value="MiaB/RimO family radical SAM methylthiotransferase"/>
    <property type="match status" value="1"/>
</dbReference>
<dbReference type="PANTHER" id="PTHR11918:SF45">
    <property type="entry name" value="THREONYLCARBAMOYLADENOSINE TRNA METHYLTHIOTRANSFERASE"/>
    <property type="match status" value="1"/>
</dbReference>
<dbReference type="InterPro" id="IPR023404">
    <property type="entry name" value="rSAM_horseshoe"/>
</dbReference>
<evidence type="ECO:0000313" key="16">
    <source>
        <dbReference type="Proteomes" id="UP001589776"/>
    </source>
</evidence>
<feature type="domain" description="Radical SAM core" evidence="14">
    <location>
        <begin position="139"/>
        <end position="368"/>
    </location>
</feature>
<evidence type="ECO:0000256" key="8">
    <source>
        <dbReference type="ARBA" id="ARBA00023004"/>
    </source>
</evidence>
<dbReference type="Pfam" id="PF04055">
    <property type="entry name" value="Radical_SAM"/>
    <property type="match status" value="1"/>
</dbReference>
<name>A0ABV6DHD0_9BACL</name>
<keyword evidence="7" id="KW-0479">Metal-binding</keyword>
<dbReference type="EC" id="2.8.4.5" evidence="3"/>
<evidence type="ECO:0000256" key="7">
    <source>
        <dbReference type="ARBA" id="ARBA00022723"/>
    </source>
</evidence>
<evidence type="ECO:0000256" key="10">
    <source>
        <dbReference type="ARBA" id="ARBA00031213"/>
    </source>
</evidence>
<evidence type="ECO:0000256" key="1">
    <source>
        <dbReference type="ARBA" id="ARBA00001966"/>
    </source>
</evidence>
<keyword evidence="4" id="KW-0004">4Fe-4S</keyword>
<evidence type="ECO:0000313" key="15">
    <source>
        <dbReference type="EMBL" id="MFC0212050.1"/>
    </source>
</evidence>
<keyword evidence="5" id="KW-0808">Transferase</keyword>
<proteinExistence type="predicted"/>
<dbReference type="PROSITE" id="PS51918">
    <property type="entry name" value="RADICAL_SAM"/>
    <property type="match status" value="1"/>
</dbReference>
<evidence type="ECO:0000259" key="12">
    <source>
        <dbReference type="PROSITE" id="PS50926"/>
    </source>
</evidence>
<gene>
    <name evidence="15" type="primary">mtaB</name>
    <name evidence="15" type="ORF">ACFFK0_06215</name>
</gene>
<accession>A0ABV6DHD0</accession>
<reference evidence="15 16" key="1">
    <citation type="submission" date="2024-09" db="EMBL/GenBank/DDBJ databases">
        <authorList>
            <person name="Sun Q."/>
            <person name="Mori K."/>
        </authorList>
    </citation>
    <scope>NUCLEOTIDE SEQUENCE [LARGE SCALE GENOMIC DNA]</scope>
    <source>
        <strain evidence="15 16">CCM 7759</strain>
    </source>
</reference>
<feature type="domain" description="TRAM" evidence="12">
    <location>
        <begin position="371"/>
        <end position="436"/>
    </location>
</feature>
<evidence type="ECO:0000259" key="14">
    <source>
        <dbReference type="PROSITE" id="PS51918"/>
    </source>
</evidence>
<sequence>MATVAFHTLGCKVNFYDTEAIWQKFKAAGYEQVDFEQTADVYVINTCTVTNTGDKKSRQMIRRAVRRNPDAIVAVTGCYAQTSPAEILAIPGVDLVIGTQDRENIIPLVKRFEAERQPINAVRNIMKTRQFEELDVPDFAHQTRAFLKIQEGCNNFCTFCIIPWSRGLMRSREPESVLKQARLLVDAGYQEIVLTGIHTGGYGEDLEDYSLAKLLRDLDQVEGLKRIRISSIEASQITEEVLDVLNTSDKMCRHLHIPLQAGSDEVLRRMRRKYTTAEFAEKLRRIREAMPGVAITTDLIVGFPGETEELFREGYQFIEAMNFAEMHVFPYSKRTGTPAARMDDQIDEEVKNVRVHELIDMSERNQLAYAQQFVGQVVEVIPERDQKGALEAGMLMGYSDNYLQIVFEGGEELIGKMCRVELTEAGVNENRGRLVNVEEKAPAVPSAAPAAAANW</sequence>
<dbReference type="InterPro" id="IPR002792">
    <property type="entry name" value="TRAM_dom"/>
</dbReference>
<evidence type="ECO:0000256" key="3">
    <source>
        <dbReference type="ARBA" id="ARBA00013273"/>
    </source>
</evidence>
<keyword evidence="16" id="KW-1185">Reference proteome</keyword>
<dbReference type="SFLD" id="SFLDG01061">
    <property type="entry name" value="methylthiotransferase"/>
    <property type="match status" value="1"/>
</dbReference>
<evidence type="ECO:0000256" key="5">
    <source>
        <dbReference type="ARBA" id="ARBA00022679"/>
    </source>
</evidence>
<dbReference type="Proteomes" id="UP001589776">
    <property type="component" value="Unassembled WGS sequence"/>
</dbReference>
<evidence type="ECO:0000256" key="11">
    <source>
        <dbReference type="ARBA" id="ARBA00051661"/>
    </source>
</evidence>
<dbReference type="EMBL" id="JBHLWN010000025">
    <property type="protein sequence ID" value="MFC0212050.1"/>
    <property type="molecule type" value="Genomic_DNA"/>
</dbReference>
<evidence type="ECO:0000256" key="6">
    <source>
        <dbReference type="ARBA" id="ARBA00022691"/>
    </source>
</evidence>
<dbReference type="InterPro" id="IPR013848">
    <property type="entry name" value="Methylthiotransferase_N"/>
</dbReference>
<dbReference type="CDD" id="cd01335">
    <property type="entry name" value="Radical_SAM"/>
    <property type="match status" value="1"/>
</dbReference>
<dbReference type="SUPFAM" id="SSF102114">
    <property type="entry name" value="Radical SAM enzymes"/>
    <property type="match status" value="1"/>
</dbReference>
<comment type="catalytic activity">
    <reaction evidence="11">
        <text>N(6)-L-threonylcarbamoyladenosine(37) in tRNA + (sulfur carrier)-SH + AH2 + 2 S-adenosyl-L-methionine = 2-methylsulfanyl-N(6)-L-threonylcarbamoyladenosine(37) in tRNA + (sulfur carrier)-H + 5'-deoxyadenosine + L-methionine + A + S-adenosyl-L-homocysteine + 2 H(+)</text>
        <dbReference type="Rhea" id="RHEA:37075"/>
        <dbReference type="Rhea" id="RHEA-COMP:10163"/>
        <dbReference type="Rhea" id="RHEA-COMP:11092"/>
        <dbReference type="Rhea" id="RHEA-COMP:14737"/>
        <dbReference type="Rhea" id="RHEA-COMP:14739"/>
        <dbReference type="ChEBI" id="CHEBI:13193"/>
        <dbReference type="ChEBI" id="CHEBI:15378"/>
        <dbReference type="ChEBI" id="CHEBI:17319"/>
        <dbReference type="ChEBI" id="CHEBI:17499"/>
        <dbReference type="ChEBI" id="CHEBI:29917"/>
        <dbReference type="ChEBI" id="CHEBI:57844"/>
        <dbReference type="ChEBI" id="CHEBI:57856"/>
        <dbReference type="ChEBI" id="CHEBI:59789"/>
        <dbReference type="ChEBI" id="CHEBI:64428"/>
        <dbReference type="ChEBI" id="CHEBI:74418"/>
        <dbReference type="ChEBI" id="CHEBI:74420"/>
        <dbReference type="EC" id="2.8.4.5"/>
    </reaction>
</comment>
<keyword evidence="9" id="KW-0411">Iron-sulfur</keyword>
<keyword evidence="6" id="KW-0949">S-adenosyl-L-methionine</keyword>
<dbReference type="PANTHER" id="PTHR11918">
    <property type="entry name" value="RADICAL SAM PROTEINS"/>
    <property type="match status" value="1"/>
</dbReference>
<dbReference type="RefSeq" id="WP_377469117.1">
    <property type="nucleotide sequence ID" value="NZ_JBHLWN010000025.1"/>
</dbReference>
<evidence type="ECO:0000259" key="13">
    <source>
        <dbReference type="PROSITE" id="PS51449"/>
    </source>
</evidence>
<evidence type="ECO:0000256" key="2">
    <source>
        <dbReference type="ARBA" id="ARBA00002399"/>
    </source>
</evidence>
<keyword evidence="8" id="KW-0408">Iron</keyword>
<comment type="function">
    <text evidence="2">Catalyzes the methylthiolation of N6-threonylcarbamoyladenosine (t(6)A), leading to the formation of 2-methylthio-N6-threonylcarbamoyladenosine (ms(2)t(6)A) at position 37 in tRNAs that read codons beginning with adenine.</text>
</comment>
<dbReference type="InterPro" id="IPR020612">
    <property type="entry name" value="Methylthiotransferase_CS"/>
</dbReference>
<dbReference type="InterPro" id="IPR058240">
    <property type="entry name" value="rSAM_sf"/>
</dbReference>
<dbReference type="InterPro" id="IPR006638">
    <property type="entry name" value="Elp3/MiaA/NifB-like_rSAM"/>
</dbReference>
<dbReference type="InterPro" id="IPR005839">
    <property type="entry name" value="Methylthiotransferase"/>
</dbReference>
<dbReference type="InterPro" id="IPR006467">
    <property type="entry name" value="MiaB-like_bact"/>
</dbReference>
<dbReference type="PROSITE" id="PS50926">
    <property type="entry name" value="TRAM"/>
    <property type="match status" value="1"/>
</dbReference>
<dbReference type="SFLD" id="SFLDS00029">
    <property type="entry name" value="Radical_SAM"/>
    <property type="match status" value="1"/>
</dbReference>
<evidence type="ECO:0000256" key="4">
    <source>
        <dbReference type="ARBA" id="ARBA00022485"/>
    </source>
</evidence>
<dbReference type="SMART" id="SM00729">
    <property type="entry name" value="Elp3"/>
    <property type="match status" value="1"/>
</dbReference>
<dbReference type="NCBIfam" id="TIGR01579">
    <property type="entry name" value="MiaB-like-C"/>
    <property type="match status" value="1"/>
</dbReference>
<dbReference type="SFLD" id="SFLDG01082">
    <property type="entry name" value="B12-binding_domain_containing"/>
    <property type="match status" value="1"/>
</dbReference>
<protein>
    <recommendedName>
        <fullName evidence="3">tRNA (N(6)-L-threonylcarbamoyladenosine(37)-C(2))-methylthiotransferase</fullName>
        <ecNumber evidence="3">2.8.4.5</ecNumber>
    </recommendedName>
    <alternativeName>
        <fullName evidence="10">tRNA-t(6)A37 methylthiotransferase</fullName>
    </alternativeName>
</protein>
<feature type="domain" description="MTTase N-terminal" evidence="13">
    <location>
        <begin position="2"/>
        <end position="114"/>
    </location>
</feature>
<evidence type="ECO:0000256" key="9">
    <source>
        <dbReference type="ARBA" id="ARBA00023014"/>
    </source>
</evidence>
<comment type="cofactor">
    <cofactor evidence="1">
        <name>[4Fe-4S] cluster</name>
        <dbReference type="ChEBI" id="CHEBI:49883"/>
    </cofactor>
</comment>